<dbReference type="KEGG" id="acan:ACA1_330780"/>
<organism evidence="1 2">
    <name type="scientific">Acanthamoeba castellanii (strain ATCC 30010 / Neff)</name>
    <dbReference type="NCBI Taxonomy" id="1257118"/>
    <lineage>
        <taxon>Eukaryota</taxon>
        <taxon>Amoebozoa</taxon>
        <taxon>Discosea</taxon>
        <taxon>Longamoebia</taxon>
        <taxon>Centramoebida</taxon>
        <taxon>Acanthamoebidae</taxon>
        <taxon>Acanthamoeba</taxon>
    </lineage>
</organism>
<gene>
    <name evidence="1" type="ORF">ACA1_330780</name>
</gene>
<dbReference type="Proteomes" id="UP000011083">
    <property type="component" value="Unassembled WGS sequence"/>
</dbReference>
<reference evidence="1 2" key="1">
    <citation type="journal article" date="2013" name="Genome Biol.">
        <title>Genome of Acanthamoeba castellanii highlights extensive lateral gene transfer and early evolution of tyrosine kinase signaling.</title>
        <authorList>
            <person name="Clarke M."/>
            <person name="Lohan A.J."/>
            <person name="Liu B."/>
            <person name="Lagkouvardos I."/>
            <person name="Roy S."/>
            <person name="Zafar N."/>
            <person name="Bertelli C."/>
            <person name="Schilde C."/>
            <person name="Kianianmomeni A."/>
            <person name="Burglin T.R."/>
            <person name="Frech C."/>
            <person name="Turcotte B."/>
            <person name="Kopec K.O."/>
            <person name="Synnott J.M."/>
            <person name="Choo C."/>
            <person name="Paponov I."/>
            <person name="Finkler A."/>
            <person name="Soon Heng Tan C."/>
            <person name="Hutchins A.P."/>
            <person name="Weinmeier T."/>
            <person name="Rattei T."/>
            <person name="Chu J.S."/>
            <person name="Gimenez G."/>
            <person name="Irimia M."/>
            <person name="Rigden D.J."/>
            <person name="Fitzpatrick D.A."/>
            <person name="Lorenzo-Morales J."/>
            <person name="Bateman A."/>
            <person name="Chiu C.H."/>
            <person name="Tang P."/>
            <person name="Hegemann P."/>
            <person name="Fromm H."/>
            <person name="Raoult D."/>
            <person name="Greub G."/>
            <person name="Miranda-Saavedra D."/>
            <person name="Chen N."/>
            <person name="Nash P."/>
            <person name="Ginger M.L."/>
            <person name="Horn M."/>
            <person name="Schaap P."/>
            <person name="Caler L."/>
            <person name="Loftus B."/>
        </authorList>
    </citation>
    <scope>NUCLEOTIDE SEQUENCE [LARGE SCALE GENOMIC DNA]</scope>
    <source>
        <strain evidence="1 2">Neff</strain>
    </source>
</reference>
<keyword evidence="2" id="KW-1185">Reference proteome</keyword>
<name>L8GHZ6_ACACF</name>
<dbReference type="VEuPathDB" id="AmoebaDB:ACA1_330780"/>
<protein>
    <submittedName>
        <fullName evidence="1">Uncharacterized protein</fullName>
    </submittedName>
</protein>
<dbReference type="RefSeq" id="XP_004334497.1">
    <property type="nucleotide sequence ID" value="XM_004334449.1"/>
</dbReference>
<evidence type="ECO:0000313" key="2">
    <source>
        <dbReference type="Proteomes" id="UP000011083"/>
    </source>
</evidence>
<sequence length="89" mass="10008">MACLNPVWPGAGGACWELWKCSPCCGDPCNFNDGLYCCFTWYCCTPCNLSKLWAHTLEQDCQFINHFIPTFLFSCCNSTQTCEKSKGRG</sequence>
<dbReference type="GeneID" id="14912983"/>
<proteinExistence type="predicted"/>
<accession>L8GHZ6</accession>
<dbReference type="EMBL" id="KB008114">
    <property type="protein sequence ID" value="ELR12484.1"/>
    <property type="molecule type" value="Genomic_DNA"/>
</dbReference>
<dbReference type="AlphaFoldDB" id="L8GHZ6"/>
<evidence type="ECO:0000313" key="1">
    <source>
        <dbReference type="EMBL" id="ELR12484.1"/>
    </source>
</evidence>